<dbReference type="EMBL" id="CP086716">
    <property type="protein sequence ID" value="WOO80165.1"/>
    <property type="molecule type" value="Genomic_DNA"/>
</dbReference>
<proteinExistence type="predicted"/>
<feature type="region of interest" description="Disordered" evidence="1">
    <location>
        <begin position="1"/>
        <end position="58"/>
    </location>
</feature>
<evidence type="ECO:0000313" key="2">
    <source>
        <dbReference type="EMBL" id="WOO80165.1"/>
    </source>
</evidence>
<gene>
    <name evidence="2" type="ORF">LOC62_03G003677</name>
</gene>
<reference evidence="2" key="1">
    <citation type="submission" date="2023-10" db="EMBL/GenBank/DDBJ databases">
        <authorList>
            <person name="Noh H."/>
        </authorList>
    </citation>
    <scope>NUCLEOTIDE SEQUENCE</scope>
    <source>
        <strain evidence="2">DUCC4014</strain>
    </source>
</reference>
<accession>A0AAF0Y4U2</accession>
<feature type="compositionally biased region" description="Polar residues" evidence="1">
    <location>
        <begin position="42"/>
        <end position="53"/>
    </location>
</feature>
<feature type="compositionally biased region" description="Polar residues" evidence="1">
    <location>
        <begin position="1"/>
        <end position="10"/>
    </location>
</feature>
<evidence type="ECO:0000313" key="3">
    <source>
        <dbReference type="Proteomes" id="UP000827549"/>
    </source>
</evidence>
<protein>
    <submittedName>
        <fullName evidence="2">Uncharacterized protein</fullName>
    </submittedName>
</protein>
<dbReference type="AlphaFoldDB" id="A0AAF0Y4U2"/>
<keyword evidence="3" id="KW-1185">Reference proteome</keyword>
<name>A0AAF0Y4U2_9TREE</name>
<dbReference type="RefSeq" id="XP_062626197.1">
    <property type="nucleotide sequence ID" value="XM_062770213.1"/>
</dbReference>
<dbReference type="GeneID" id="87806918"/>
<sequence>MRDPSTTKLATSKDAAKSVSVGTKSPRGWLPTSNKRRHDSPYSRSTSPESTDSVPPYSYKKLRRPSAIWRAEREKEAARLAARDLDPANAYAFSLYPDAFLNPLHLMLRQFEADVAAAVSTNPDLHIVSIYVCIKRLVLGLNSLEKWIKGDEREILIEYIGNVVEHAGVDRFDMMEEFGDAADMVEKWCKW</sequence>
<dbReference type="Proteomes" id="UP000827549">
    <property type="component" value="Chromosome 3"/>
</dbReference>
<evidence type="ECO:0000256" key="1">
    <source>
        <dbReference type="SAM" id="MobiDB-lite"/>
    </source>
</evidence>
<organism evidence="2 3">
    <name type="scientific">Vanrija pseudolonga</name>
    <dbReference type="NCBI Taxonomy" id="143232"/>
    <lineage>
        <taxon>Eukaryota</taxon>
        <taxon>Fungi</taxon>
        <taxon>Dikarya</taxon>
        <taxon>Basidiomycota</taxon>
        <taxon>Agaricomycotina</taxon>
        <taxon>Tremellomycetes</taxon>
        <taxon>Trichosporonales</taxon>
        <taxon>Trichosporonaceae</taxon>
        <taxon>Vanrija</taxon>
    </lineage>
</organism>